<keyword evidence="2 5" id="KW-0479">Metal-binding</keyword>
<dbReference type="PANTHER" id="PTHR10209">
    <property type="entry name" value="OXIDOREDUCTASE, 2OG-FE II OXYGENASE FAMILY PROTEIN"/>
    <property type="match status" value="1"/>
</dbReference>
<dbReference type="Proteomes" id="UP000076798">
    <property type="component" value="Unassembled WGS sequence"/>
</dbReference>
<accession>A0A165ZMU9</accession>
<dbReference type="InterPro" id="IPR005123">
    <property type="entry name" value="Oxoglu/Fe-dep_dioxygenase_dom"/>
</dbReference>
<dbReference type="OrthoDB" id="288590at2759"/>
<gene>
    <name evidence="7" type="ORF">SISSUDRAFT_1009907</name>
</gene>
<organism evidence="7 8">
    <name type="scientific">Sistotremastrum suecicum HHB10207 ss-3</name>
    <dbReference type="NCBI Taxonomy" id="1314776"/>
    <lineage>
        <taxon>Eukaryota</taxon>
        <taxon>Fungi</taxon>
        <taxon>Dikarya</taxon>
        <taxon>Basidiomycota</taxon>
        <taxon>Agaricomycotina</taxon>
        <taxon>Agaricomycetes</taxon>
        <taxon>Sistotremastrales</taxon>
        <taxon>Sistotremastraceae</taxon>
        <taxon>Sistotremastrum</taxon>
    </lineage>
</organism>
<evidence type="ECO:0000313" key="8">
    <source>
        <dbReference type="Proteomes" id="UP000076798"/>
    </source>
</evidence>
<evidence type="ECO:0000259" key="6">
    <source>
        <dbReference type="PROSITE" id="PS51471"/>
    </source>
</evidence>
<feature type="domain" description="Fe2OG dioxygenase" evidence="6">
    <location>
        <begin position="177"/>
        <end position="283"/>
    </location>
</feature>
<dbReference type="PROSITE" id="PS51471">
    <property type="entry name" value="FE2OG_OXY"/>
    <property type="match status" value="1"/>
</dbReference>
<evidence type="ECO:0000256" key="5">
    <source>
        <dbReference type="RuleBase" id="RU003682"/>
    </source>
</evidence>
<dbReference type="AlphaFoldDB" id="A0A165ZMU9"/>
<dbReference type="Pfam" id="PF14226">
    <property type="entry name" value="DIOX_N"/>
    <property type="match status" value="1"/>
</dbReference>
<protein>
    <submittedName>
        <fullName evidence="7">Iron/ascorbate oxidoreductase</fullName>
    </submittedName>
</protein>
<proteinExistence type="inferred from homology"/>
<keyword evidence="4 5" id="KW-0408">Iron</keyword>
<dbReference type="Pfam" id="PF03171">
    <property type="entry name" value="2OG-FeII_Oxy"/>
    <property type="match status" value="1"/>
</dbReference>
<evidence type="ECO:0000256" key="3">
    <source>
        <dbReference type="ARBA" id="ARBA00023002"/>
    </source>
</evidence>
<sequence length="364" mass="40716">MMSNIPFESVPILDYSLSQGPQKPLFLSQLRHAIINVGFLYLSHHTVPASLVEEVKAYTPRFFDLPQTKKDELRMANSPHFLGYSRLAAEITKGEVDQREQIDIATEFECKYKEGDPIYTRLWGQSQWPDESDLPGFRAVMTEYFNSVATLSYRFLELISESLGLAPDALSTFLKDPADLCHRGKIVKYPTQVAGASTQGVGPHFDAGFLTFLLQVTDQPGLQVQNPKGEWIAASPIDGTFVVNIGKGLETVTRNVALATSHRVLSPPVGSGPRYSIPFFQAISQHVRLSDYHLDFPPDAIELRDARGDTHVDSVNFSEFKTDYSGLVNLIGRIKSHPDVAERHYPELFAKYFPNGMPFKVSAY</sequence>
<keyword evidence="3 5" id="KW-0560">Oxidoreductase</keyword>
<dbReference type="EMBL" id="KV428180">
    <property type="protein sequence ID" value="KZT34464.1"/>
    <property type="molecule type" value="Genomic_DNA"/>
</dbReference>
<dbReference type="SUPFAM" id="SSF51197">
    <property type="entry name" value="Clavaminate synthase-like"/>
    <property type="match status" value="1"/>
</dbReference>
<dbReference type="InterPro" id="IPR044861">
    <property type="entry name" value="IPNS-like_FE2OG_OXY"/>
</dbReference>
<dbReference type="InterPro" id="IPR027443">
    <property type="entry name" value="IPNS-like_sf"/>
</dbReference>
<dbReference type="PANTHER" id="PTHR10209:SF885">
    <property type="entry name" value="2OG-FE(II) OXYGENASE FAMILY, PUTATIVE (AFU_ORTHOLOGUE AFUA_2G00750)-RELATED"/>
    <property type="match status" value="1"/>
</dbReference>
<dbReference type="GO" id="GO:0046872">
    <property type="term" value="F:metal ion binding"/>
    <property type="evidence" value="ECO:0007669"/>
    <property type="project" value="UniProtKB-KW"/>
</dbReference>
<keyword evidence="8" id="KW-1185">Reference proteome</keyword>
<dbReference type="STRING" id="1314776.A0A165ZMU9"/>
<dbReference type="GO" id="GO:0016491">
    <property type="term" value="F:oxidoreductase activity"/>
    <property type="evidence" value="ECO:0007669"/>
    <property type="project" value="UniProtKB-KW"/>
</dbReference>
<comment type="similarity">
    <text evidence="1 5">Belongs to the iron/ascorbate-dependent oxidoreductase family.</text>
</comment>
<reference evidence="7 8" key="1">
    <citation type="journal article" date="2016" name="Mol. Biol. Evol.">
        <title>Comparative Genomics of Early-Diverging Mushroom-Forming Fungi Provides Insights into the Origins of Lignocellulose Decay Capabilities.</title>
        <authorList>
            <person name="Nagy L.G."/>
            <person name="Riley R."/>
            <person name="Tritt A."/>
            <person name="Adam C."/>
            <person name="Daum C."/>
            <person name="Floudas D."/>
            <person name="Sun H."/>
            <person name="Yadav J.S."/>
            <person name="Pangilinan J."/>
            <person name="Larsson K.H."/>
            <person name="Matsuura K."/>
            <person name="Barry K."/>
            <person name="Labutti K."/>
            <person name="Kuo R."/>
            <person name="Ohm R.A."/>
            <person name="Bhattacharya S.S."/>
            <person name="Shirouzu T."/>
            <person name="Yoshinaga Y."/>
            <person name="Martin F.M."/>
            <person name="Grigoriev I.V."/>
            <person name="Hibbett D.S."/>
        </authorList>
    </citation>
    <scope>NUCLEOTIDE SEQUENCE [LARGE SCALE GENOMIC DNA]</scope>
    <source>
        <strain evidence="7 8">HHB10207 ss-3</strain>
    </source>
</reference>
<name>A0A165ZMU9_9AGAM</name>
<dbReference type="Gene3D" id="2.60.120.330">
    <property type="entry name" value="B-lactam Antibiotic, Isopenicillin N Synthase, Chain"/>
    <property type="match status" value="1"/>
</dbReference>
<evidence type="ECO:0000256" key="1">
    <source>
        <dbReference type="ARBA" id="ARBA00008056"/>
    </source>
</evidence>
<evidence type="ECO:0000256" key="4">
    <source>
        <dbReference type="ARBA" id="ARBA00023004"/>
    </source>
</evidence>
<evidence type="ECO:0000256" key="2">
    <source>
        <dbReference type="ARBA" id="ARBA00022723"/>
    </source>
</evidence>
<dbReference type="InterPro" id="IPR026992">
    <property type="entry name" value="DIOX_N"/>
</dbReference>
<evidence type="ECO:0000313" key="7">
    <source>
        <dbReference type="EMBL" id="KZT34464.1"/>
    </source>
</evidence>